<gene>
    <name evidence="2" type="ORF">HAL013_06630</name>
</gene>
<accession>A0A0K2XCM9</accession>
<protein>
    <submittedName>
        <fullName evidence="2">Uncharacterized protein</fullName>
    </submittedName>
</protein>
<dbReference type="AlphaFoldDB" id="A0A0K2XCM9"/>
<proteinExistence type="predicted"/>
<name>A0A0K2XCM9_9HELI</name>
<organism evidence="2 3">
    <name type="scientific">Helicobacter ailurogastricus</name>
    <dbReference type="NCBI Taxonomy" id="1578720"/>
    <lineage>
        <taxon>Bacteria</taxon>
        <taxon>Pseudomonadati</taxon>
        <taxon>Campylobacterota</taxon>
        <taxon>Epsilonproteobacteria</taxon>
        <taxon>Campylobacterales</taxon>
        <taxon>Helicobacteraceae</taxon>
        <taxon>Helicobacter</taxon>
    </lineage>
</organism>
<evidence type="ECO:0000313" key="3">
    <source>
        <dbReference type="Proteomes" id="UP000045175"/>
    </source>
</evidence>
<reference evidence="2 3" key="1">
    <citation type="submission" date="2014-12" db="EMBL/GenBank/DDBJ databases">
        <authorList>
            <person name="Jaenicke S."/>
        </authorList>
    </citation>
    <scope>NUCLEOTIDE SEQUENCE [LARGE SCALE GENOMIC DNA]</scope>
    <source>
        <strain evidence="2">ASB13</strain>
    </source>
</reference>
<dbReference type="EMBL" id="CDMH01000032">
    <property type="protein sequence ID" value="CRF42479.1"/>
    <property type="molecule type" value="Genomic_DNA"/>
</dbReference>
<sequence>MSHINPTRPKVVNLSSQRPLENSKCPIIAPPNLKPFWGTSGHKSPNLGAFEALKARLATFTTKTLKTPLNPPTHGHALSGQKRAN</sequence>
<feature type="region of interest" description="Disordered" evidence="1">
    <location>
        <begin position="1"/>
        <end position="25"/>
    </location>
</feature>
<feature type="region of interest" description="Disordered" evidence="1">
    <location>
        <begin position="63"/>
        <end position="85"/>
    </location>
</feature>
<dbReference type="Proteomes" id="UP000045175">
    <property type="component" value="Unassembled WGS sequence"/>
</dbReference>
<evidence type="ECO:0000313" key="2">
    <source>
        <dbReference type="EMBL" id="CRF42479.1"/>
    </source>
</evidence>
<evidence type="ECO:0000256" key="1">
    <source>
        <dbReference type="SAM" id="MobiDB-lite"/>
    </source>
</evidence>